<name>A0A7Y6DWL6_9CELL</name>
<dbReference type="RefSeq" id="WP_175347538.1">
    <property type="nucleotide sequence ID" value="NZ_JABMCI010000063.1"/>
</dbReference>
<accession>A0A7Y6DWL6</accession>
<keyword evidence="2" id="KW-1185">Reference proteome</keyword>
<evidence type="ECO:0000313" key="2">
    <source>
        <dbReference type="Proteomes" id="UP000565724"/>
    </source>
</evidence>
<protein>
    <submittedName>
        <fullName evidence="1">Uncharacterized protein</fullName>
    </submittedName>
</protein>
<gene>
    <name evidence="1" type="ORF">HP550_09940</name>
</gene>
<organism evidence="1 2">
    <name type="scientific">Cellulomonas humilata</name>
    <dbReference type="NCBI Taxonomy" id="144055"/>
    <lineage>
        <taxon>Bacteria</taxon>
        <taxon>Bacillati</taxon>
        <taxon>Actinomycetota</taxon>
        <taxon>Actinomycetes</taxon>
        <taxon>Micrococcales</taxon>
        <taxon>Cellulomonadaceae</taxon>
        <taxon>Cellulomonas</taxon>
    </lineage>
</organism>
<sequence length="91" mass="9565">MRDARDHRSTTKALVVRPVEPVPLGAARLAHARLRALMTGRPGVCGVGLCRRGEGYVLRVNVVDAAVDVPTDVDGVPVEVRTTGPVAASGR</sequence>
<reference evidence="1 2" key="1">
    <citation type="submission" date="2020-05" db="EMBL/GenBank/DDBJ databases">
        <title>Genome Sequencing of Type Strains.</title>
        <authorList>
            <person name="Lemaire J.F."/>
            <person name="Inderbitzin P."/>
            <person name="Gregorio O.A."/>
            <person name="Collins S.B."/>
            <person name="Wespe N."/>
            <person name="Knight-Connoni V."/>
        </authorList>
    </citation>
    <scope>NUCLEOTIDE SEQUENCE [LARGE SCALE GENOMIC DNA]</scope>
    <source>
        <strain evidence="1 2">ATCC 25174</strain>
    </source>
</reference>
<comment type="caution">
    <text evidence="1">The sequence shown here is derived from an EMBL/GenBank/DDBJ whole genome shotgun (WGS) entry which is preliminary data.</text>
</comment>
<dbReference type="Proteomes" id="UP000565724">
    <property type="component" value="Unassembled WGS sequence"/>
</dbReference>
<dbReference type="EMBL" id="JABMCI010000063">
    <property type="protein sequence ID" value="NUU17571.1"/>
    <property type="molecule type" value="Genomic_DNA"/>
</dbReference>
<proteinExistence type="predicted"/>
<evidence type="ECO:0000313" key="1">
    <source>
        <dbReference type="EMBL" id="NUU17571.1"/>
    </source>
</evidence>
<dbReference type="AlphaFoldDB" id="A0A7Y6DWL6"/>